<evidence type="ECO:0000256" key="1">
    <source>
        <dbReference type="SAM" id="Phobius"/>
    </source>
</evidence>
<protein>
    <submittedName>
        <fullName evidence="2">Uncharacterized protein</fullName>
    </submittedName>
</protein>
<evidence type="ECO:0000313" key="2">
    <source>
        <dbReference type="EMBL" id="KAG8067131.1"/>
    </source>
</evidence>
<dbReference type="AlphaFoldDB" id="A0A8J5T4W3"/>
<comment type="caution">
    <text evidence="2">The sequence shown here is derived from an EMBL/GenBank/DDBJ whole genome shotgun (WGS) entry which is preliminary data.</text>
</comment>
<reference evidence="2" key="2">
    <citation type="submission" date="2021-02" db="EMBL/GenBank/DDBJ databases">
        <authorList>
            <person name="Kimball J.A."/>
            <person name="Haas M.W."/>
            <person name="Macchietto M."/>
            <person name="Kono T."/>
            <person name="Duquette J."/>
            <person name="Shao M."/>
        </authorList>
    </citation>
    <scope>NUCLEOTIDE SEQUENCE</scope>
    <source>
        <tissue evidence="2">Fresh leaf tissue</tissue>
    </source>
</reference>
<keyword evidence="1" id="KW-0472">Membrane</keyword>
<organism evidence="2 3">
    <name type="scientific">Zizania palustris</name>
    <name type="common">Northern wild rice</name>
    <dbReference type="NCBI Taxonomy" id="103762"/>
    <lineage>
        <taxon>Eukaryota</taxon>
        <taxon>Viridiplantae</taxon>
        <taxon>Streptophyta</taxon>
        <taxon>Embryophyta</taxon>
        <taxon>Tracheophyta</taxon>
        <taxon>Spermatophyta</taxon>
        <taxon>Magnoliopsida</taxon>
        <taxon>Liliopsida</taxon>
        <taxon>Poales</taxon>
        <taxon>Poaceae</taxon>
        <taxon>BOP clade</taxon>
        <taxon>Oryzoideae</taxon>
        <taxon>Oryzeae</taxon>
        <taxon>Zizaniinae</taxon>
        <taxon>Zizania</taxon>
    </lineage>
</organism>
<keyword evidence="1" id="KW-1133">Transmembrane helix</keyword>
<dbReference type="OrthoDB" id="10536863at2759"/>
<proteinExistence type="predicted"/>
<name>A0A8J5T4W3_ZIZPA</name>
<feature type="transmembrane region" description="Helical" evidence="1">
    <location>
        <begin position="91"/>
        <end position="110"/>
    </location>
</feature>
<accession>A0A8J5T4W3</accession>
<evidence type="ECO:0000313" key="3">
    <source>
        <dbReference type="Proteomes" id="UP000729402"/>
    </source>
</evidence>
<dbReference type="EMBL" id="JAAALK010000284">
    <property type="protein sequence ID" value="KAG8067131.1"/>
    <property type="molecule type" value="Genomic_DNA"/>
</dbReference>
<gene>
    <name evidence="2" type="ORF">GUJ93_ZPchr0005g15423</name>
</gene>
<dbReference type="Proteomes" id="UP000729402">
    <property type="component" value="Unassembled WGS sequence"/>
</dbReference>
<sequence length="129" mass="13767">MSQGGRNGGGGGVRVLDGGEVHVQRVEKMDEVTILNGVLMPTPPPVAPGKSGGLAAPAMLINVDEIAADFIRRKKETFLKGNKEKLNSMNLLLYMAPIAVILLLPATIFMEDNVVGNLAFALLNNVMHF</sequence>
<keyword evidence="3" id="KW-1185">Reference proteome</keyword>
<reference evidence="2" key="1">
    <citation type="journal article" date="2021" name="bioRxiv">
        <title>Whole Genome Assembly and Annotation of Northern Wild Rice, Zizania palustris L., Supports a Whole Genome Duplication in the Zizania Genus.</title>
        <authorList>
            <person name="Haas M."/>
            <person name="Kono T."/>
            <person name="Macchietto M."/>
            <person name="Millas R."/>
            <person name="McGilp L."/>
            <person name="Shao M."/>
            <person name="Duquette J."/>
            <person name="Hirsch C.N."/>
            <person name="Kimball J."/>
        </authorList>
    </citation>
    <scope>NUCLEOTIDE SEQUENCE</scope>
    <source>
        <tissue evidence="2">Fresh leaf tissue</tissue>
    </source>
</reference>
<keyword evidence="1" id="KW-0812">Transmembrane</keyword>